<accession>A0A7X3LTQ5</accession>
<protein>
    <submittedName>
        <fullName evidence="1">Uncharacterized protein</fullName>
    </submittedName>
</protein>
<keyword evidence="2" id="KW-1185">Reference proteome</keyword>
<evidence type="ECO:0000313" key="2">
    <source>
        <dbReference type="Proteomes" id="UP000433101"/>
    </source>
</evidence>
<sequence length="73" mass="8520">MRELTDKAVIAFENLVTEFNNESFKKPVHFLAAAEENPNFRKSMNALGCLVWLQGVARQFIEQGRSRDRQHRK</sequence>
<organism evidence="1 2">
    <name type="scientific">Stappia sediminis</name>
    <dbReference type="NCBI Taxonomy" id="2692190"/>
    <lineage>
        <taxon>Bacteria</taxon>
        <taxon>Pseudomonadati</taxon>
        <taxon>Pseudomonadota</taxon>
        <taxon>Alphaproteobacteria</taxon>
        <taxon>Hyphomicrobiales</taxon>
        <taxon>Stappiaceae</taxon>
        <taxon>Stappia</taxon>
    </lineage>
</organism>
<gene>
    <name evidence="1" type="ORF">GR183_08405</name>
</gene>
<dbReference type="Proteomes" id="UP000433101">
    <property type="component" value="Unassembled WGS sequence"/>
</dbReference>
<dbReference type="EMBL" id="WUMV01000003">
    <property type="protein sequence ID" value="MXN64927.1"/>
    <property type="molecule type" value="Genomic_DNA"/>
</dbReference>
<evidence type="ECO:0000313" key="1">
    <source>
        <dbReference type="EMBL" id="MXN64927.1"/>
    </source>
</evidence>
<comment type="caution">
    <text evidence="1">The sequence shown here is derived from an EMBL/GenBank/DDBJ whole genome shotgun (WGS) entry which is preliminary data.</text>
</comment>
<reference evidence="1 2" key="1">
    <citation type="submission" date="2019-12" db="EMBL/GenBank/DDBJ databases">
        <authorList>
            <person name="Li M."/>
        </authorList>
    </citation>
    <scope>NUCLEOTIDE SEQUENCE [LARGE SCALE GENOMIC DNA]</scope>
    <source>
        <strain evidence="1 2">GBMRC 2046</strain>
    </source>
</reference>
<dbReference type="AlphaFoldDB" id="A0A7X3LTQ5"/>
<dbReference type="RefSeq" id="WP_160775163.1">
    <property type="nucleotide sequence ID" value="NZ_WUMV01000003.1"/>
</dbReference>
<name>A0A7X3LTQ5_9HYPH</name>
<proteinExistence type="predicted"/>